<evidence type="ECO:0000313" key="8">
    <source>
        <dbReference type="Proteomes" id="UP000005220"/>
    </source>
</evidence>
<dbReference type="GO" id="GO:0045292">
    <property type="term" value="P:mRNA cis splicing, via spliceosome"/>
    <property type="evidence" value="ECO:0007669"/>
    <property type="project" value="TreeGrafter"/>
</dbReference>
<dbReference type="KEGG" id="kaf:KAFR_0B05870"/>
<name>H2AR83_KAZAF</name>
<evidence type="ECO:0000256" key="6">
    <source>
        <dbReference type="SAM" id="MobiDB-lite"/>
    </source>
</evidence>
<dbReference type="Proteomes" id="UP000005220">
    <property type="component" value="Chromosome 2"/>
</dbReference>
<reference evidence="7 8" key="1">
    <citation type="journal article" date="2011" name="Proc. Natl. Acad. Sci. U.S.A.">
        <title>Evolutionary erosion of yeast sex chromosomes by mating-type switching accidents.</title>
        <authorList>
            <person name="Gordon J.L."/>
            <person name="Armisen D."/>
            <person name="Proux-Wera E."/>
            <person name="Oheigeartaigh S.S."/>
            <person name="Byrne K.P."/>
            <person name="Wolfe K.H."/>
        </authorList>
    </citation>
    <scope>NUCLEOTIDE SEQUENCE [LARGE SCALE GENOMIC DNA]</scope>
    <source>
        <strain evidence="8">ATCC 22294 / BCRC 22015 / CBS 2517 / CECT 1963 / NBRC 1671 / NRRL Y-8276</strain>
    </source>
</reference>
<protein>
    <recommendedName>
        <fullName evidence="3">Pre-mRNA-splicing factor CWC15</fullName>
    </recommendedName>
</protein>
<dbReference type="STRING" id="1071382.H2AR83"/>
<comment type="similarity">
    <text evidence="2">Belongs to the CWC15 family.</text>
</comment>
<dbReference type="PANTHER" id="PTHR12718:SF2">
    <property type="entry name" value="SPLICEOSOME-ASSOCIATED PROTEIN CWC15 HOMOLOG"/>
    <property type="match status" value="1"/>
</dbReference>
<feature type="region of interest" description="Disordered" evidence="6">
    <location>
        <begin position="1"/>
        <end position="161"/>
    </location>
</feature>
<feature type="compositionally biased region" description="Low complexity" evidence="6">
    <location>
        <begin position="139"/>
        <end position="156"/>
    </location>
</feature>
<dbReference type="HOGENOM" id="CLU_100667_0_0_1"/>
<dbReference type="EMBL" id="HE650822">
    <property type="protein sequence ID" value="CCF56883.1"/>
    <property type="molecule type" value="Genomic_DNA"/>
</dbReference>
<dbReference type="InParanoid" id="H2AR83"/>
<feature type="compositionally biased region" description="Acidic residues" evidence="6">
    <location>
        <begin position="67"/>
        <end position="91"/>
    </location>
</feature>
<proteinExistence type="inferred from homology"/>
<feature type="compositionally biased region" description="Basic and acidic residues" evidence="6">
    <location>
        <begin position="92"/>
        <end position="101"/>
    </location>
</feature>
<dbReference type="OrthoDB" id="30179at2759"/>
<dbReference type="eggNOG" id="KOG3228">
    <property type="taxonomic scope" value="Eukaryota"/>
</dbReference>
<dbReference type="AlphaFoldDB" id="H2AR83"/>
<dbReference type="PANTHER" id="PTHR12718">
    <property type="entry name" value="CELL CYCLE CONTROL PROTEIN CWF15"/>
    <property type="match status" value="1"/>
</dbReference>
<keyword evidence="4" id="KW-0507">mRNA processing</keyword>
<dbReference type="GO" id="GO:0003723">
    <property type="term" value="F:RNA binding"/>
    <property type="evidence" value="ECO:0007669"/>
    <property type="project" value="TreeGrafter"/>
</dbReference>
<dbReference type="GO" id="GO:0000974">
    <property type="term" value="C:Prp19 complex"/>
    <property type="evidence" value="ECO:0007669"/>
    <property type="project" value="EnsemblFungi"/>
</dbReference>
<dbReference type="GeneID" id="13884765"/>
<feature type="compositionally biased region" description="Low complexity" evidence="6">
    <location>
        <begin position="114"/>
        <end position="127"/>
    </location>
</feature>
<dbReference type="RefSeq" id="XP_003956018.1">
    <property type="nucleotide sequence ID" value="XM_003955969.1"/>
</dbReference>
<keyword evidence="5" id="KW-0508">mRNA splicing</keyword>
<evidence type="ECO:0000313" key="7">
    <source>
        <dbReference type="EMBL" id="CCF56883.1"/>
    </source>
</evidence>
<evidence type="ECO:0000256" key="5">
    <source>
        <dbReference type="ARBA" id="ARBA00023187"/>
    </source>
</evidence>
<comment type="function">
    <text evidence="1">Involved in pre-mRNA splicing.</text>
</comment>
<dbReference type="Pfam" id="PF04889">
    <property type="entry name" value="Cwf_Cwc_15"/>
    <property type="match status" value="2"/>
</dbReference>
<dbReference type="GO" id="GO:0005684">
    <property type="term" value="C:U2-type spliceosomal complex"/>
    <property type="evidence" value="ECO:0007669"/>
    <property type="project" value="EnsemblFungi"/>
</dbReference>
<dbReference type="InterPro" id="IPR006973">
    <property type="entry name" value="Cwf_Cwc_15"/>
</dbReference>
<accession>H2AR83</accession>
<dbReference type="FunCoup" id="H2AR83">
    <property type="interactions" value="176"/>
</dbReference>
<evidence type="ECO:0000256" key="3">
    <source>
        <dbReference type="ARBA" id="ARBA00020693"/>
    </source>
</evidence>
<organism evidence="7 8">
    <name type="scientific">Kazachstania africana (strain ATCC 22294 / BCRC 22015 / CBS 2517 / CECT 1963 / NBRC 1671 / NRRL Y-8276)</name>
    <name type="common">Yeast</name>
    <name type="synonym">Kluyveromyces africanus</name>
    <dbReference type="NCBI Taxonomy" id="1071382"/>
    <lineage>
        <taxon>Eukaryota</taxon>
        <taxon>Fungi</taxon>
        <taxon>Dikarya</taxon>
        <taxon>Ascomycota</taxon>
        <taxon>Saccharomycotina</taxon>
        <taxon>Saccharomycetes</taxon>
        <taxon>Saccharomycetales</taxon>
        <taxon>Saccharomycetaceae</taxon>
        <taxon>Kazachstania</taxon>
    </lineage>
</organism>
<gene>
    <name evidence="7" type="primary">KAFR0B05870</name>
    <name evidence="7" type="ORF">KAFR_0B05870</name>
</gene>
<dbReference type="GO" id="GO:0071013">
    <property type="term" value="C:catalytic step 2 spliceosome"/>
    <property type="evidence" value="ECO:0007669"/>
    <property type="project" value="TreeGrafter"/>
</dbReference>
<evidence type="ECO:0000256" key="4">
    <source>
        <dbReference type="ARBA" id="ARBA00022664"/>
    </source>
</evidence>
<evidence type="ECO:0000256" key="1">
    <source>
        <dbReference type="ARBA" id="ARBA00003777"/>
    </source>
</evidence>
<sequence>MTTSHRPQLEARSGAKSAGYTPTSIEHARLLPGHTTLKYRTSEKRNDGNKQHHVDVGTNENMRAEEITDLSAEEGEYNDAESSDQDSDDDQEALRRELDQIRKRKSKQSKVKATAEVSETLTSSVTSQRTGWRSKVLPTKKNVNKKVSNNNTKGKSYINDLSRSDYHKDFLNKFVK</sequence>
<feature type="compositionally biased region" description="Basic and acidic residues" evidence="6">
    <location>
        <begin position="40"/>
        <end position="55"/>
    </location>
</feature>
<evidence type="ECO:0000256" key="2">
    <source>
        <dbReference type="ARBA" id="ARBA00006644"/>
    </source>
</evidence>
<keyword evidence="8" id="KW-1185">Reference proteome</keyword>